<dbReference type="PANTHER" id="PTHR30487:SF0">
    <property type="entry name" value="PREPILIN LEADER PEPTIDASE_N-METHYLTRANSFERASE-RELATED"/>
    <property type="match status" value="1"/>
</dbReference>
<keyword evidence="3" id="KW-0472">Membrane</keyword>
<evidence type="ECO:0000259" key="4">
    <source>
        <dbReference type="Pfam" id="PF01478"/>
    </source>
</evidence>
<dbReference type="GO" id="GO:0004190">
    <property type="term" value="F:aspartic-type endopeptidase activity"/>
    <property type="evidence" value="ECO:0007669"/>
    <property type="project" value="InterPro"/>
</dbReference>
<reference evidence="5 6" key="1">
    <citation type="submission" date="2017-02" db="EMBL/GenBank/DDBJ databases">
        <authorList>
            <person name="Peterson S.W."/>
        </authorList>
    </citation>
    <scope>NUCLEOTIDE SEQUENCE [LARGE SCALE GENOMIC DNA]</scope>
    <source>
        <strain evidence="5 6">DSM 16080</strain>
    </source>
</reference>
<proteinExistence type="inferred from homology"/>
<dbReference type="GO" id="GO:0005886">
    <property type="term" value="C:plasma membrane"/>
    <property type="evidence" value="ECO:0007669"/>
    <property type="project" value="TreeGrafter"/>
</dbReference>
<evidence type="ECO:0000313" key="5">
    <source>
        <dbReference type="EMBL" id="SKA90570.1"/>
    </source>
</evidence>
<feature type="transmembrane region" description="Helical" evidence="3">
    <location>
        <begin position="29"/>
        <end position="49"/>
    </location>
</feature>
<feature type="domain" description="Prepilin type IV endopeptidase peptidase" evidence="4">
    <location>
        <begin position="8"/>
        <end position="120"/>
    </location>
</feature>
<evidence type="ECO:0000256" key="1">
    <source>
        <dbReference type="ARBA" id="ARBA00005801"/>
    </source>
</evidence>
<dbReference type="Proteomes" id="UP000190027">
    <property type="component" value="Unassembled WGS sequence"/>
</dbReference>
<dbReference type="Gene3D" id="1.20.120.1220">
    <property type="match status" value="1"/>
</dbReference>
<sequence length="193" mass="20444">MHSYLLVFLGAALCVAVYTDLKEQRIPNALNLTIALTGLGFHTLLPLFFPSSALPHALDGLRFSLAGLGVGLGLMLLPYLFGVMGGGDVKLLAAIGACLGWRLTVDTFLYTSLAGGAYALAVLLFRHRGMLVRILQNFWTALWLLGASHKGRYAPVQGGEALPRLCYGLAIAAGTAVALLRGMNDQGLTAALF</sequence>
<dbReference type="OrthoDB" id="5508079at2"/>
<organism evidence="5 6">
    <name type="scientific">Paucidesulfovibrio gracilis DSM 16080</name>
    <dbReference type="NCBI Taxonomy" id="1121449"/>
    <lineage>
        <taxon>Bacteria</taxon>
        <taxon>Pseudomonadati</taxon>
        <taxon>Thermodesulfobacteriota</taxon>
        <taxon>Desulfovibrionia</taxon>
        <taxon>Desulfovibrionales</taxon>
        <taxon>Desulfovibrionaceae</taxon>
        <taxon>Paucidesulfovibrio</taxon>
    </lineage>
</organism>
<feature type="transmembrane region" description="Helical" evidence="3">
    <location>
        <begin position="61"/>
        <end position="81"/>
    </location>
</feature>
<dbReference type="PANTHER" id="PTHR30487">
    <property type="entry name" value="TYPE 4 PREPILIN-LIKE PROTEINS LEADER PEPTIDE-PROCESSING ENZYME"/>
    <property type="match status" value="1"/>
</dbReference>
<protein>
    <submittedName>
        <fullName evidence="5">Prepilin peptidase CpaA</fullName>
    </submittedName>
</protein>
<gene>
    <name evidence="5" type="ORF">SAMN02745704_02240</name>
</gene>
<keyword evidence="3" id="KW-0812">Transmembrane</keyword>
<evidence type="ECO:0000256" key="3">
    <source>
        <dbReference type="SAM" id="Phobius"/>
    </source>
</evidence>
<dbReference type="EMBL" id="FUYC01000012">
    <property type="protein sequence ID" value="SKA90570.1"/>
    <property type="molecule type" value="Genomic_DNA"/>
</dbReference>
<comment type="similarity">
    <text evidence="1 2">Belongs to the peptidase A24 family.</text>
</comment>
<dbReference type="InterPro" id="IPR050882">
    <property type="entry name" value="Prepilin_peptidase/N-MTase"/>
</dbReference>
<dbReference type="Pfam" id="PF01478">
    <property type="entry name" value="Peptidase_A24"/>
    <property type="match status" value="1"/>
</dbReference>
<evidence type="ECO:0000313" key="6">
    <source>
        <dbReference type="Proteomes" id="UP000190027"/>
    </source>
</evidence>
<name>A0A1T4XLZ7_9BACT</name>
<dbReference type="PRINTS" id="PR00864">
    <property type="entry name" value="PREPILNPTASE"/>
</dbReference>
<dbReference type="InterPro" id="IPR000045">
    <property type="entry name" value="Prepilin_IV_endopep_pep"/>
</dbReference>
<keyword evidence="6" id="KW-1185">Reference proteome</keyword>
<dbReference type="STRING" id="1121449.SAMN02745704_02240"/>
<dbReference type="InterPro" id="IPR014032">
    <property type="entry name" value="Peptidase_A24A_bac"/>
</dbReference>
<evidence type="ECO:0000256" key="2">
    <source>
        <dbReference type="RuleBase" id="RU003793"/>
    </source>
</evidence>
<feature type="transmembrane region" description="Helical" evidence="3">
    <location>
        <begin position="107"/>
        <end position="125"/>
    </location>
</feature>
<dbReference type="GO" id="GO:0006465">
    <property type="term" value="P:signal peptide processing"/>
    <property type="evidence" value="ECO:0007669"/>
    <property type="project" value="TreeGrafter"/>
</dbReference>
<dbReference type="AlphaFoldDB" id="A0A1T4XLZ7"/>
<accession>A0A1T4XLZ7</accession>
<keyword evidence="3" id="KW-1133">Transmembrane helix</keyword>
<dbReference type="RefSeq" id="WP_078717785.1">
    <property type="nucleotide sequence ID" value="NZ_FUYC01000012.1"/>
</dbReference>